<evidence type="ECO:0000313" key="2">
    <source>
        <dbReference type="Proteomes" id="UP000067711"/>
    </source>
</evidence>
<dbReference type="Gene3D" id="3.40.50.150">
    <property type="entry name" value="Vaccinia Virus protein VP39"/>
    <property type="match status" value="1"/>
</dbReference>
<protein>
    <recommendedName>
        <fullName evidence="3">Class I SAM-dependent methyltransferase</fullName>
    </recommendedName>
</protein>
<organism evidence="1 2">
    <name type="scientific">Burkholderia mayonis</name>
    <dbReference type="NCBI Taxonomy" id="1385591"/>
    <lineage>
        <taxon>Bacteria</taxon>
        <taxon>Pseudomonadati</taxon>
        <taxon>Pseudomonadota</taxon>
        <taxon>Betaproteobacteria</taxon>
        <taxon>Burkholderiales</taxon>
        <taxon>Burkholderiaceae</taxon>
        <taxon>Burkholderia</taxon>
        <taxon>pseudomallei group</taxon>
    </lineage>
</organism>
<proteinExistence type="predicted"/>
<reference evidence="1 2" key="1">
    <citation type="submission" date="2015-12" db="EMBL/GenBank/DDBJ databases">
        <title>Diversity of Burkholderia near neighbor genomes.</title>
        <authorList>
            <person name="Sahl J."/>
            <person name="Wagner D."/>
            <person name="Keim P."/>
        </authorList>
    </citation>
    <scope>NUCLEOTIDE SEQUENCE [LARGE SCALE GENOMIC DNA]</scope>
    <source>
        <strain evidence="1 2">BDU8</strain>
    </source>
</reference>
<evidence type="ECO:0008006" key="3">
    <source>
        <dbReference type="Google" id="ProtNLM"/>
    </source>
</evidence>
<dbReference type="AlphaFoldDB" id="A0A1B4G5U6"/>
<gene>
    <name evidence="1" type="ORF">WS71_29895</name>
</gene>
<accession>A0A1B4G5U6</accession>
<dbReference type="InterPro" id="IPR029063">
    <property type="entry name" value="SAM-dependent_MTases_sf"/>
</dbReference>
<dbReference type="EMBL" id="CP013389">
    <property type="protein sequence ID" value="AOJ11300.1"/>
    <property type="molecule type" value="Genomic_DNA"/>
</dbReference>
<sequence length="225" mass="25930">MNASNVYSNFYNVERTGGDHLSDGGGPFGFDITVALQIDYLIRFHRCDAILETGSFRGDTTAYLSHAYPDLPVLTCDIDPDNAKFTQVRLRERTNVTATHADSREFLRDNLPKYQRPFVYLDAHWYDDWPLGQELDLIDRGVICIDDFDIGHPRFAFDHYDGVVCGPDILKRHRSRIPFFYTNNPLGKYPFPCLQIGRRSGKAYMEIDMGDSALSQNDWFLKREN</sequence>
<dbReference type="Proteomes" id="UP000067711">
    <property type="component" value="Chromosome 1"/>
</dbReference>
<evidence type="ECO:0000313" key="1">
    <source>
        <dbReference type="EMBL" id="AOJ11300.1"/>
    </source>
</evidence>
<dbReference type="SUPFAM" id="SSF53335">
    <property type="entry name" value="S-adenosyl-L-methionine-dependent methyltransferases"/>
    <property type="match status" value="1"/>
</dbReference>
<name>A0A1B4G5U6_9BURK</name>